<evidence type="ECO:0000313" key="2">
    <source>
        <dbReference type="EMBL" id="CAF5155472.1"/>
    </source>
</evidence>
<evidence type="ECO:0000313" key="1">
    <source>
        <dbReference type="EMBL" id="CAF1046059.1"/>
    </source>
</evidence>
<comment type="caution">
    <text evidence="1">The sequence shown here is derived from an EMBL/GenBank/DDBJ whole genome shotgun (WGS) entry which is preliminary data.</text>
</comment>
<organism evidence="1 3">
    <name type="scientific">Rotaria magnacalcarata</name>
    <dbReference type="NCBI Taxonomy" id="392030"/>
    <lineage>
        <taxon>Eukaryota</taxon>
        <taxon>Metazoa</taxon>
        <taxon>Spiralia</taxon>
        <taxon>Gnathifera</taxon>
        <taxon>Rotifera</taxon>
        <taxon>Eurotatoria</taxon>
        <taxon>Bdelloidea</taxon>
        <taxon>Philodinida</taxon>
        <taxon>Philodinidae</taxon>
        <taxon>Rotaria</taxon>
    </lineage>
</organism>
<dbReference type="AlphaFoldDB" id="A0A814K2V1"/>
<proteinExistence type="predicted"/>
<sequence>MQQAENRDFNKYYGITELENHFQTPSSDGCGTDIILAAMLPQLIFKPDHSATSFSIQSKFGTGKTLLRCQYYKYLNSSEYFKILILNQQINEYLERFVAQMSPNGEACSKSSCLLGWSANEFGQLLLSVLVTQFVDVYQETPFDLPNISMDQKIDLITILCFYYNGPGARNLENFVN</sequence>
<accession>A0A814K2V1</accession>
<protein>
    <submittedName>
        <fullName evidence="1">Uncharacterized protein</fullName>
    </submittedName>
</protein>
<dbReference type="EMBL" id="CAJOBH010261115">
    <property type="protein sequence ID" value="CAF5155472.1"/>
    <property type="molecule type" value="Genomic_DNA"/>
</dbReference>
<dbReference type="Proteomes" id="UP000663855">
    <property type="component" value="Unassembled WGS sequence"/>
</dbReference>
<reference evidence="1" key="1">
    <citation type="submission" date="2021-02" db="EMBL/GenBank/DDBJ databases">
        <authorList>
            <person name="Nowell W R."/>
        </authorList>
    </citation>
    <scope>NUCLEOTIDE SEQUENCE</scope>
</reference>
<dbReference type="EMBL" id="CAJNOV010001029">
    <property type="protein sequence ID" value="CAF1046059.1"/>
    <property type="molecule type" value="Genomic_DNA"/>
</dbReference>
<evidence type="ECO:0000313" key="3">
    <source>
        <dbReference type="Proteomes" id="UP000663855"/>
    </source>
</evidence>
<dbReference type="Proteomes" id="UP000681967">
    <property type="component" value="Unassembled WGS sequence"/>
</dbReference>
<name>A0A814K2V1_9BILA</name>
<feature type="non-terminal residue" evidence="1">
    <location>
        <position position="177"/>
    </location>
</feature>
<gene>
    <name evidence="2" type="ORF">BYL167_LOCUS73304</name>
    <name evidence="1" type="ORF">CJN711_LOCUS4511</name>
</gene>